<gene>
    <name evidence="2" type="ORF">DHA2_150819</name>
</gene>
<protein>
    <submittedName>
        <fullName evidence="2">Uncharacterized protein</fullName>
    </submittedName>
</protein>
<reference evidence="3" key="1">
    <citation type="submission" date="2012-02" db="EMBL/GenBank/DDBJ databases">
        <title>Genome sequencing of Giardia lamblia Genotypes A2 and B isolates (DH and GS) and comparative analysis with the genomes of Genotypes A1 and E (WB and Pig).</title>
        <authorList>
            <person name="Adam R."/>
            <person name="Dahlstrom E."/>
            <person name="Martens C."/>
            <person name="Bruno D."/>
            <person name="Barbian K."/>
            <person name="Porcella S.F."/>
            <person name="Nash T."/>
        </authorList>
    </citation>
    <scope>NUCLEOTIDE SEQUENCE</scope>
    <source>
        <strain evidence="3">DH</strain>
    </source>
</reference>
<evidence type="ECO:0000313" key="2">
    <source>
        <dbReference type="EMBL" id="ESU38463.1"/>
    </source>
</evidence>
<organism evidence="2 3">
    <name type="scientific">Giardia intestinalis</name>
    <name type="common">Giardia lamblia</name>
    <dbReference type="NCBI Taxonomy" id="5741"/>
    <lineage>
        <taxon>Eukaryota</taxon>
        <taxon>Metamonada</taxon>
        <taxon>Diplomonadida</taxon>
        <taxon>Hexamitidae</taxon>
        <taxon>Giardiinae</taxon>
        <taxon>Giardia</taxon>
    </lineage>
</organism>
<proteinExistence type="predicted"/>
<keyword evidence="1" id="KW-0175">Coiled coil</keyword>
<dbReference type="VEuPathDB" id="GiardiaDB:QR46_1249"/>
<sequence>MLIPCPRAMSSSLSADTHSTLAPYLSAEVTHKDFRSGIYGDSASTQKGQHLLKHQNQYIDGLLIDKEADLASHVQRIFDLDDPIRRLYLLYLSQQADITEVEVCLLKEIMCLRAIVVGYLEYTDTWHEHLQVLPLSASFRTLSASLASRLSEELAERLDRLTNTCAVQTVAQSMTSVHTQTLIQGLSRALAASGLADESDALVTSAVSSSGVRLPTQTHNPLVSKVKQLHDLLAEKEARIAELSTDLAEARQQIANHRDSLHITDLYTEKQSGFSGPFPASQDSKLVVKQRSTSAGVYTAKSACEPLVAPSQRASSIPDHQNAHSNTQTIVSAELVPKTVLVNLHKSISERDTLLAEKCEIITTQQKEISWLKEMLRMHEAEKERVTLQSTMCHQPASLVQSNTMESDHPLDKRNSRVSFSMDASTPSKRARYKKSRTVEAMIDALELESQVMSLKNQISKLPASEDLVEDAVTRLAFLEQELTQKSISLTDLKASAGSPLSQAVSPQVFDDDISRLIADHQAVFATVERSLSQATK</sequence>
<evidence type="ECO:0000313" key="3">
    <source>
        <dbReference type="Proteomes" id="UP000018320"/>
    </source>
</evidence>
<comment type="caution">
    <text evidence="2">The sequence shown here is derived from an EMBL/GenBank/DDBJ whole genome shotgun (WGS) entry which is preliminary data.</text>
</comment>
<dbReference type="VEuPathDB" id="GiardiaDB:GL50803_0013720"/>
<reference evidence="2 3" key="2">
    <citation type="journal article" date="2013" name="Genome Biol. Evol.">
        <title>Genome sequencing of Giardia lamblia genotypes A2 and B isolates (DH and GS) and comparative analysis with the genomes of genotypes A1 and E (WB and Pig).</title>
        <authorList>
            <person name="Adam R.D."/>
            <person name="Dahlstrom E.W."/>
            <person name="Martens C.A."/>
            <person name="Bruno D.P."/>
            <person name="Barbian K.D."/>
            <person name="Ricklefs S.M."/>
            <person name="Hernandez M.M."/>
            <person name="Narla N.P."/>
            <person name="Patel R.B."/>
            <person name="Porcella S.F."/>
            <person name="Nash T.E."/>
        </authorList>
    </citation>
    <scope>NUCLEOTIDE SEQUENCE [LARGE SCALE GENOMIC DNA]</scope>
    <source>
        <strain evidence="2 3">DH</strain>
    </source>
</reference>
<dbReference type="VEuPathDB" id="GiardiaDB:DHA2_150819"/>
<accession>V6THK9</accession>
<dbReference type="Proteomes" id="UP000018320">
    <property type="component" value="Unassembled WGS sequence"/>
</dbReference>
<dbReference type="EMBL" id="AHGT01000013">
    <property type="protein sequence ID" value="ESU38463.1"/>
    <property type="molecule type" value="Genomic_DNA"/>
</dbReference>
<dbReference type="AlphaFoldDB" id="V6THK9"/>
<name>V6THK9_GIAIN</name>
<evidence type="ECO:0000256" key="1">
    <source>
        <dbReference type="SAM" id="Coils"/>
    </source>
</evidence>
<feature type="coiled-coil region" evidence="1">
    <location>
        <begin position="226"/>
        <end position="260"/>
    </location>
</feature>